<proteinExistence type="inferred from homology"/>
<dbReference type="PROSITE" id="PS00134">
    <property type="entry name" value="TRYPSIN_HIS"/>
    <property type="match status" value="1"/>
</dbReference>
<dbReference type="Gene3D" id="2.40.10.10">
    <property type="entry name" value="Trypsin-like serine proteases"/>
    <property type="match status" value="1"/>
</dbReference>
<evidence type="ECO:0000313" key="4">
    <source>
        <dbReference type="EMBL" id="CAB4884780.1"/>
    </source>
</evidence>
<dbReference type="GO" id="GO:0004252">
    <property type="term" value="F:serine-type endopeptidase activity"/>
    <property type="evidence" value="ECO:0007669"/>
    <property type="project" value="InterPro"/>
</dbReference>
<dbReference type="EMBL" id="CAFBLS010000247">
    <property type="protein sequence ID" value="CAB4884780.1"/>
    <property type="molecule type" value="Genomic_DNA"/>
</dbReference>
<dbReference type="InterPro" id="IPR043504">
    <property type="entry name" value="Peptidase_S1_PA_chymotrypsin"/>
</dbReference>
<evidence type="ECO:0000256" key="1">
    <source>
        <dbReference type="ARBA" id="ARBA00007664"/>
    </source>
</evidence>
<gene>
    <name evidence="4" type="ORF">UFOPK3402_01664</name>
</gene>
<name>A0A6J7EUJ0_9ZZZZ</name>
<dbReference type="SUPFAM" id="SSF50494">
    <property type="entry name" value="Trypsin-like serine proteases"/>
    <property type="match status" value="1"/>
</dbReference>
<dbReference type="PROSITE" id="PS50240">
    <property type="entry name" value="TRYPSIN_DOM"/>
    <property type="match status" value="1"/>
</dbReference>
<comment type="similarity">
    <text evidence="1">Belongs to the peptidase S1 family.</text>
</comment>
<evidence type="ECO:0000256" key="2">
    <source>
        <dbReference type="ARBA" id="ARBA00023157"/>
    </source>
</evidence>
<dbReference type="InterPro" id="IPR001314">
    <property type="entry name" value="Peptidase_S1A"/>
</dbReference>
<dbReference type="PANTHER" id="PTHR24276">
    <property type="entry name" value="POLYSERASE-RELATED"/>
    <property type="match status" value="1"/>
</dbReference>
<evidence type="ECO:0000259" key="3">
    <source>
        <dbReference type="PROSITE" id="PS50240"/>
    </source>
</evidence>
<dbReference type="PANTHER" id="PTHR24276:SF98">
    <property type="entry name" value="FI18310P1-RELATED"/>
    <property type="match status" value="1"/>
</dbReference>
<dbReference type="Pfam" id="PF00089">
    <property type="entry name" value="Trypsin"/>
    <property type="match status" value="1"/>
</dbReference>
<dbReference type="PRINTS" id="PR00722">
    <property type="entry name" value="CHYMOTRYPSIN"/>
</dbReference>
<dbReference type="SMART" id="SM00020">
    <property type="entry name" value="Tryp_SPc"/>
    <property type="match status" value="1"/>
</dbReference>
<dbReference type="InterPro" id="IPR001254">
    <property type="entry name" value="Trypsin_dom"/>
</dbReference>
<dbReference type="FunFam" id="2.40.10.10:FF:000068">
    <property type="entry name" value="transmembrane protease serine 2"/>
    <property type="match status" value="1"/>
</dbReference>
<reference evidence="4" key="1">
    <citation type="submission" date="2020-05" db="EMBL/GenBank/DDBJ databases">
        <authorList>
            <person name="Chiriac C."/>
            <person name="Salcher M."/>
            <person name="Ghai R."/>
            <person name="Kavagutti S V."/>
        </authorList>
    </citation>
    <scope>NUCLEOTIDE SEQUENCE</scope>
</reference>
<feature type="domain" description="Peptidase S1" evidence="3">
    <location>
        <begin position="26"/>
        <end position="285"/>
    </location>
</feature>
<dbReference type="PROSITE" id="PS00135">
    <property type="entry name" value="TRYPSIN_SER"/>
    <property type="match status" value="1"/>
</dbReference>
<protein>
    <submittedName>
        <fullName evidence="4">Unannotated protein</fullName>
    </submittedName>
</protein>
<dbReference type="GO" id="GO:0006508">
    <property type="term" value="P:proteolysis"/>
    <property type="evidence" value="ECO:0007669"/>
    <property type="project" value="InterPro"/>
</dbReference>
<accession>A0A6J7EUJ0</accession>
<dbReference type="InterPro" id="IPR050430">
    <property type="entry name" value="Peptidase_S1"/>
</dbReference>
<dbReference type="AlphaFoldDB" id="A0A6J7EUJ0"/>
<keyword evidence="2" id="KW-1015">Disulfide bond</keyword>
<dbReference type="CDD" id="cd00190">
    <property type="entry name" value="Tryp_SPc"/>
    <property type="match status" value="1"/>
</dbReference>
<dbReference type="InterPro" id="IPR018114">
    <property type="entry name" value="TRYPSIN_HIS"/>
</dbReference>
<sequence>MTCAIALFSLSSPAHASSAPRLAPRVVNGEQAESGRYPFVVALLDTSRLDDDGAFQSQFCGGSLTTPTTVVTAAHCIVDERSGASLAASEVAVAFGSDLRASGLRIVRVAKIAVHPRYDSDAVVNDVAVITLSEPVTDVAFISPLRDSDGPDYARPAAAVSVLGWGNQSTSSDSYPGVMRIGNLVVFPDASCGRNVPYRIGPVEFDGFNRGEADDRVMVCAAGVTPAGKVIDSCQGDSGGPLIGGAGAALRLVGLVSWGENCGTAHPGVYTRVSAMTDFLLEQGAISIVPPTVPPALKVDVLSGAARVTFATTPDGSTISTLAATATNPATGEAATCYAAPRRDRLPAFCTIEGLVNGTGYSISGISANAIGNSPAAAPVVVTPTAVPIPGRILRAATGAGGLAAFAVSPSDGNGSAITSLRVTCVALAGGSRRWANVLQGRARLTGLGAARYSCSVDARNAVGVARSNPRLVVGRG</sequence>
<dbReference type="InterPro" id="IPR033116">
    <property type="entry name" value="TRYPSIN_SER"/>
</dbReference>
<organism evidence="4">
    <name type="scientific">freshwater metagenome</name>
    <dbReference type="NCBI Taxonomy" id="449393"/>
    <lineage>
        <taxon>unclassified sequences</taxon>
        <taxon>metagenomes</taxon>
        <taxon>ecological metagenomes</taxon>
    </lineage>
</organism>
<dbReference type="InterPro" id="IPR009003">
    <property type="entry name" value="Peptidase_S1_PA"/>
</dbReference>